<comment type="subcellular location">
    <subcellularLocation>
        <location evidence="2">Membrane</location>
        <topology evidence="2">Multi-pass membrane protein</topology>
    </subcellularLocation>
</comment>
<dbReference type="InterPro" id="IPR036890">
    <property type="entry name" value="HATPase_C_sf"/>
</dbReference>
<gene>
    <name evidence="17" type="ORF">Q8A64_18320</name>
</gene>
<keyword evidence="10 14" id="KW-1133">Transmembrane helix</keyword>
<feature type="coiled-coil region" evidence="13">
    <location>
        <begin position="255"/>
        <end position="282"/>
    </location>
</feature>
<feature type="domain" description="HAMP" evidence="16">
    <location>
        <begin position="170"/>
        <end position="222"/>
    </location>
</feature>
<reference evidence="17 18" key="1">
    <citation type="submission" date="2023-08" db="EMBL/GenBank/DDBJ databases">
        <title>Oxalobacteraceae gen .nov., isolated from river sludge outside the plant.</title>
        <authorList>
            <person name="Zhao S.Y."/>
        </authorList>
    </citation>
    <scope>NUCLEOTIDE SEQUENCE [LARGE SCALE GENOMIC DNA]</scope>
    <source>
        <strain evidence="17 18">R-40</strain>
    </source>
</reference>
<dbReference type="EMBL" id="JAUYVH010000022">
    <property type="protein sequence ID" value="MDQ9172366.1"/>
    <property type="molecule type" value="Genomic_DNA"/>
</dbReference>
<proteinExistence type="predicted"/>
<dbReference type="Pfam" id="PF02518">
    <property type="entry name" value="HATPase_c"/>
    <property type="match status" value="1"/>
</dbReference>
<protein>
    <recommendedName>
        <fullName evidence="3">histidine kinase</fullName>
        <ecNumber evidence="3">2.7.13.3</ecNumber>
    </recommendedName>
</protein>
<dbReference type="InterPro" id="IPR005467">
    <property type="entry name" value="His_kinase_dom"/>
</dbReference>
<dbReference type="GO" id="GO:0005524">
    <property type="term" value="F:ATP binding"/>
    <property type="evidence" value="ECO:0007669"/>
    <property type="project" value="UniProtKB-KW"/>
</dbReference>
<evidence type="ECO:0000256" key="7">
    <source>
        <dbReference type="ARBA" id="ARBA00022741"/>
    </source>
</evidence>
<keyword evidence="8" id="KW-0418">Kinase</keyword>
<keyword evidence="13" id="KW-0175">Coiled coil</keyword>
<dbReference type="InterPro" id="IPR004358">
    <property type="entry name" value="Sig_transdc_His_kin-like_C"/>
</dbReference>
<keyword evidence="4" id="KW-0597">Phosphoprotein</keyword>
<dbReference type="RefSeq" id="WP_338438413.1">
    <property type="nucleotide sequence ID" value="NZ_JAUYVH010000022.1"/>
</dbReference>
<keyword evidence="6 14" id="KW-0812">Transmembrane</keyword>
<dbReference type="CDD" id="cd00082">
    <property type="entry name" value="HisKA"/>
    <property type="match status" value="1"/>
</dbReference>
<evidence type="ECO:0000256" key="8">
    <source>
        <dbReference type="ARBA" id="ARBA00022777"/>
    </source>
</evidence>
<dbReference type="InterPro" id="IPR013727">
    <property type="entry name" value="2CSK_N"/>
</dbReference>
<keyword evidence="9 17" id="KW-0067">ATP-binding</keyword>
<evidence type="ECO:0000256" key="12">
    <source>
        <dbReference type="ARBA" id="ARBA00023136"/>
    </source>
</evidence>
<name>A0ABU1BV82_9BURK</name>
<evidence type="ECO:0000256" key="4">
    <source>
        <dbReference type="ARBA" id="ARBA00022553"/>
    </source>
</evidence>
<dbReference type="InterPro" id="IPR036097">
    <property type="entry name" value="HisK_dim/P_sf"/>
</dbReference>
<keyword evidence="18" id="KW-1185">Reference proteome</keyword>
<evidence type="ECO:0000313" key="17">
    <source>
        <dbReference type="EMBL" id="MDQ9172366.1"/>
    </source>
</evidence>
<keyword evidence="11" id="KW-0902">Two-component regulatory system</keyword>
<evidence type="ECO:0000256" key="13">
    <source>
        <dbReference type="SAM" id="Coils"/>
    </source>
</evidence>
<feature type="transmembrane region" description="Helical" evidence="14">
    <location>
        <begin position="6"/>
        <end position="28"/>
    </location>
</feature>
<organism evidence="17 18">
    <name type="scientific">Keguizhuia sedimenti</name>
    <dbReference type="NCBI Taxonomy" id="3064264"/>
    <lineage>
        <taxon>Bacteria</taxon>
        <taxon>Pseudomonadati</taxon>
        <taxon>Pseudomonadota</taxon>
        <taxon>Betaproteobacteria</taxon>
        <taxon>Burkholderiales</taxon>
        <taxon>Oxalobacteraceae</taxon>
        <taxon>Keguizhuia</taxon>
    </lineage>
</organism>
<dbReference type="PANTHER" id="PTHR45436">
    <property type="entry name" value="SENSOR HISTIDINE KINASE YKOH"/>
    <property type="match status" value="1"/>
</dbReference>
<dbReference type="InterPro" id="IPR050428">
    <property type="entry name" value="TCS_sensor_his_kinase"/>
</dbReference>
<evidence type="ECO:0000256" key="11">
    <source>
        <dbReference type="ARBA" id="ARBA00023012"/>
    </source>
</evidence>
<evidence type="ECO:0000259" key="16">
    <source>
        <dbReference type="PROSITE" id="PS50885"/>
    </source>
</evidence>
<dbReference type="Gene3D" id="1.10.287.130">
    <property type="match status" value="1"/>
</dbReference>
<dbReference type="PRINTS" id="PR00344">
    <property type="entry name" value="BCTRLSENSOR"/>
</dbReference>
<dbReference type="PANTHER" id="PTHR45436:SF14">
    <property type="entry name" value="SENSOR PROTEIN QSEC"/>
    <property type="match status" value="1"/>
</dbReference>
<dbReference type="Pfam" id="PF08521">
    <property type="entry name" value="2CSK_N"/>
    <property type="match status" value="1"/>
</dbReference>
<evidence type="ECO:0000256" key="10">
    <source>
        <dbReference type="ARBA" id="ARBA00022989"/>
    </source>
</evidence>
<dbReference type="SUPFAM" id="SSF55874">
    <property type="entry name" value="ATPase domain of HSP90 chaperone/DNA topoisomerase II/histidine kinase"/>
    <property type="match status" value="1"/>
</dbReference>
<dbReference type="Proteomes" id="UP001225596">
    <property type="component" value="Unassembled WGS sequence"/>
</dbReference>
<sequence length="444" mass="48420">MTLRLRLMLIIGVSFSILWGATSVWMLLDVRTEFRNALDERLAASARMVHNLLAQMPAAPAEASATPPVPLEYVTKDGVACEIRLSRGGILARTQGSPQGLGLVKSGYNTRTIDGQQWRSYTLEENGRRVTTADRIEKRRALLSDIVFATVVPFLVAMIGSLLVLWLGIRKGLAPLESVRQALADRKPDALQPVPASGVPSELTPLVQTINSLLGRTQNAIERERRFTGDAAHELRSPLTAIKTHLQVARMTAGNDETVNALDNAEKGVQRLQHTLEQLLTLARVEGPFSFETGDASSIPAITRLVMDELPPEDKNRVRIDNRAGDLPVPVPAILAATALRNLVENALRYSPADRPVKVDVSASANFISFAVTDEGSGLNDAERSQAVQRFWRKGNGKGSGLGLSIVEAIVNRYGGRFQLDNRSEGGTWAEIRFPRIAETALSD</sequence>
<keyword evidence="5" id="KW-0808">Transferase</keyword>
<keyword evidence="12 14" id="KW-0472">Membrane</keyword>
<dbReference type="InterPro" id="IPR003661">
    <property type="entry name" value="HisK_dim/P_dom"/>
</dbReference>
<keyword evidence="7" id="KW-0547">Nucleotide-binding</keyword>
<evidence type="ECO:0000256" key="5">
    <source>
        <dbReference type="ARBA" id="ARBA00022679"/>
    </source>
</evidence>
<dbReference type="SUPFAM" id="SSF47384">
    <property type="entry name" value="Homodimeric domain of signal transducing histidine kinase"/>
    <property type="match status" value="1"/>
</dbReference>
<feature type="domain" description="Histidine kinase" evidence="15">
    <location>
        <begin position="230"/>
        <end position="438"/>
    </location>
</feature>
<evidence type="ECO:0000313" key="18">
    <source>
        <dbReference type="Proteomes" id="UP001225596"/>
    </source>
</evidence>
<dbReference type="Gene3D" id="3.30.565.10">
    <property type="entry name" value="Histidine kinase-like ATPase, C-terminal domain"/>
    <property type="match status" value="1"/>
</dbReference>
<dbReference type="InterPro" id="IPR003594">
    <property type="entry name" value="HATPase_dom"/>
</dbReference>
<evidence type="ECO:0000256" key="6">
    <source>
        <dbReference type="ARBA" id="ARBA00022692"/>
    </source>
</evidence>
<evidence type="ECO:0000256" key="1">
    <source>
        <dbReference type="ARBA" id="ARBA00000085"/>
    </source>
</evidence>
<dbReference type="SMART" id="SM00387">
    <property type="entry name" value="HATPase_c"/>
    <property type="match status" value="1"/>
</dbReference>
<evidence type="ECO:0000256" key="14">
    <source>
        <dbReference type="SAM" id="Phobius"/>
    </source>
</evidence>
<evidence type="ECO:0000256" key="3">
    <source>
        <dbReference type="ARBA" id="ARBA00012438"/>
    </source>
</evidence>
<dbReference type="InterPro" id="IPR003660">
    <property type="entry name" value="HAMP_dom"/>
</dbReference>
<comment type="catalytic activity">
    <reaction evidence="1">
        <text>ATP + protein L-histidine = ADP + protein N-phospho-L-histidine.</text>
        <dbReference type="EC" id="2.7.13.3"/>
    </reaction>
</comment>
<comment type="caution">
    <text evidence="17">The sequence shown here is derived from an EMBL/GenBank/DDBJ whole genome shotgun (WGS) entry which is preliminary data.</text>
</comment>
<dbReference type="PROSITE" id="PS50109">
    <property type="entry name" value="HIS_KIN"/>
    <property type="match status" value="1"/>
</dbReference>
<evidence type="ECO:0000256" key="2">
    <source>
        <dbReference type="ARBA" id="ARBA00004141"/>
    </source>
</evidence>
<dbReference type="EC" id="2.7.13.3" evidence="3"/>
<evidence type="ECO:0000256" key="9">
    <source>
        <dbReference type="ARBA" id="ARBA00022840"/>
    </source>
</evidence>
<feature type="transmembrane region" description="Helical" evidence="14">
    <location>
        <begin position="146"/>
        <end position="169"/>
    </location>
</feature>
<evidence type="ECO:0000259" key="15">
    <source>
        <dbReference type="PROSITE" id="PS50109"/>
    </source>
</evidence>
<dbReference type="PROSITE" id="PS50885">
    <property type="entry name" value="HAMP"/>
    <property type="match status" value="1"/>
</dbReference>
<dbReference type="SMART" id="SM00388">
    <property type="entry name" value="HisKA"/>
    <property type="match status" value="1"/>
</dbReference>
<dbReference type="Pfam" id="PF00512">
    <property type="entry name" value="HisKA"/>
    <property type="match status" value="1"/>
</dbReference>
<accession>A0ABU1BV82</accession>